<proteinExistence type="predicted"/>
<feature type="signal peptide" evidence="1">
    <location>
        <begin position="1"/>
        <end position="19"/>
    </location>
</feature>
<keyword evidence="3" id="KW-1185">Reference proteome</keyword>
<dbReference type="Gene3D" id="3.50.50.60">
    <property type="entry name" value="FAD/NAD(P)-binding domain"/>
    <property type="match status" value="1"/>
</dbReference>
<dbReference type="OrthoDB" id="68575at2759"/>
<dbReference type="InterPro" id="IPR036188">
    <property type="entry name" value="FAD/NAD-bd_sf"/>
</dbReference>
<sequence length="470" mass="51656">MRKYLLFLATLTSPVRVVSHGWSIIDINRNQSEVVKRDVCIVGGGASGAHAAVSLMDLNKTVIVIEREAQLGGATQTYIDPKTGKTADIGVVVYQPLTVVEEFFAKFQIPLINTSTVDVNAAGAPPRSSLPAPLYNTFREYADFRNGSSVTPTEYPDAAEALQRMAAAMSQYPYILDGYDLPDPVPEDLYLSYGAWIDKERPAIYVMRYFNLGDIQALTQGYLTSARGNNSELYSRAAEFLGLSNILYESTVISSQRQNTTSGRPELLVSSPDEVGLRLLSCGQILLTIPPTLYNLAGWDLTPDEHAVSAQYHTATGYWTGLVRGIGMNQTISIDNSAATTPYNIPVLPALYQVAPVGTLDDFWWIKLGADIPTLTDGQVRAYATREIQRVQKAQGSAVTEPEWVVLKSHSPFHLQVPPEVIRNGFFANLTALQGGLNGIMSYSGAAFHTHYSSLLWRYNKDVVIPKMLY</sequence>
<evidence type="ECO:0000256" key="1">
    <source>
        <dbReference type="SAM" id="SignalP"/>
    </source>
</evidence>
<dbReference type="EMBL" id="MU032348">
    <property type="protein sequence ID" value="KAF3764426.1"/>
    <property type="molecule type" value="Genomic_DNA"/>
</dbReference>
<feature type="chain" id="PRO_5040441126" description="Amine oxidase domain-containing protein" evidence="1">
    <location>
        <begin position="20"/>
        <end position="470"/>
    </location>
</feature>
<organism evidence="2 3">
    <name type="scientific">Cryphonectria parasitica (strain ATCC 38755 / EP155)</name>
    <dbReference type="NCBI Taxonomy" id="660469"/>
    <lineage>
        <taxon>Eukaryota</taxon>
        <taxon>Fungi</taxon>
        <taxon>Dikarya</taxon>
        <taxon>Ascomycota</taxon>
        <taxon>Pezizomycotina</taxon>
        <taxon>Sordariomycetes</taxon>
        <taxon>Sordariomycetidae</taxon>
        <taxon>Diaporthales</taxon>
        <taxon>Cryphonectriaceae</taxon>
        <taxon>Cryphonectria-Endothia species complex</taxon>
        <taxon>Cryphonectria</taxon>
    </lineage>
</organism>
<keyword evidence="1" id="KW-0732">Signal</keyword>
<name>A0A9P4Y0R3_CRYP1</name>
<gene>
    <name evidence="2" type="ORF">M406DRAFT_71032</name>
</gene>
<reference evidence="2" key="1">
    <citation type="journal article" date="2020" name="Phytopathology">
        <title>Genome sequence of the chestnut blight fungus Cryphonectria parasitica EP155: A fundamental resource for an archetypical invasive plant pathogen.</title>
        <authorList>
            <person name="Crouch J.A."/>
            <person name="Dawe A."/>
            <person name="Aerts A."/>
            <person name="Barry K."/>
            <person name="Churchill A.C.L."/>
            <person name="Grimwood J."/>
            <person name="Hillman B."/>
            <person name="Milgroom M.G."/>
            <person name="Pangilinan J."/>
            <person name="Smith M."/>
            <person name="Salamov A."/>
            <person name="Schmutz J."/>
            <person name="Yadav J."/>
            <person name="Grigoriev I.V."/>
            <person name="Nuss D."/>
        </authorList>
    </citation>
    <scope>NUCLEOTIDE SEQUENCE</scope>
    <source>
        <strain evidence="2">EP155</strain>
    </source>
</reference>
<evidence type="ECO:0000313" key="3">
    <source>
        <dbReference type="Proteomes" id="UP000803844"/>
    </source>
</evidence>
<evidence type="ECO:0008006" key="4">
    <source>
        <dbReference type="Google" id="ProtNLM"/>
    </source>
</evidence>
<dbReference type="AlphaFoldDB" id="A0A9P4Y0R3"/>
<protein>
    <recommendedName>
        <fullName evidence="4">Amine oxidase domain-containing protein</fullName>
    </recommendedName>
</protein>
<dbReference type="Pfam" id="PF13450">
    <property type="entry name" value="NAD_binding_8"/>
    <property type="match status" value="1"/>
</dbReference>
<evidence type="ECO:0000313" key="2">
    <source>
        <dbReference type="EMBL" id="KAF3764426.1"/>
    </source>
</evidence>
<dbReference type="RefSeq" id="XP_040775387.1">
    <property type="nucleotide sequence ID" value="XM_040925390.1"/>
</dbReference>
<dbReference type="SUPFAM" id="SSF51905">
    <property type="entry name" value="FAD/NAD(P)-binding domain"/>
    <property type="match status" value="1"/>
</dbReference>
<dbReference type="Proteomes" id="UP000803844">
    <property type="component" value="Unassembled WGS sequence"/>
</dbReference>
<accession>A0A9P4Y0R3</accession>
<comment type="caution">
    <text evidence="2">The sequence shown here is derived from an EMBL/GenBank/DDBJ whole genome shotgun (WGS) entry which is preliminary data.</text>
</comment>
<dbReference type="GeneID" id="63842519"/>